<proteinExistence type="predicted"/>
<feature type="compositionally biased region" description="Pro residues" evidence="1">
    <location>
        <begin position="331"/>
        <end position="358"/>
    </location>
</feature>
<dbReference type="Proteomes" id="UP000222788">
    <property type="component" value="Unassembled WGS sequence"/>
</dbReference>
<reference evidence="3 4" key="1">
    <citation type="journal article" date="2013" name="Fungal Biol.">
        <title>Analysis of microsatellite markers in the genome of the plant pathogen Ceratocystis fimbriata.</title>
        <authorList>
            <person name="Simpson M.C."/>
            <person name="Wilken P.M."/>
            <person name="Coetzee M.P."/>
            <person name="Wingfield M.J."/>
            <person name="Wingfield B.D."/>
        </authorList>
    </citation>
    <scope>NUCLEOTIDE SEQUENCE [LARGE SCALE GENOMIC DNA]</scope>
    <source>
        <strain evidence="3 4">CBS 114723</strain>
    </source>
</reference>
<feature type="compositionally biased region" description="Low complexity" evidence="1">
    <location>
        <begin position="401"/>
        <end position="439"/>
    </location>
</feature>
<feature type="compositionally biased region" description="Low complexity" evidence="1">
    <location>
        <begin position="359"/>
        <end position="370"/>
    </location>
</feature>
<evidence type="ECO:0000256" key="2">
    <source>
        <dbReference type="SAM" id="SignalP"/>
    </source>
</evidence>
<keyword evidence="2" id="KW-0732">Signal</keyword>
<dbReference type="AlphaFoldDB" id="A0A2C5WWA8"/>
<evidence type="ECO:0000313" key="4">
    <source>
        <dbReference type="Proteomes" id="UP000222788"/>
    </source>
</evidence>
<name>A0A2C5WWA8_9PEZI</name>
<reference evidence="3 4" key="2">
    <citation type="journal article" date="2013" name="IMA Fungus">
        <title>IMA Genome-F 1: Ceratocystis fimbriata: Draft nuclear genome sequence for the plant pathogen, Ceratocystis fimbriata.</title>
        <authorList>
            <person name="Wilken P.M."/>
            <person name="Steenkamp E.T."/>
            <person name="Wingfield M.J."/>
            <person name="de Beer Z.W."/>
            <person name="Wingfield B.D."/>
        </authorList>
    </citation>
    <scope>NUCLEOTIDE SEQUENCE [LARGE SCALE GENOMIC DNA]</scope>
    <source>
        <strain evidence="3 4">CBS 114723</strain>
    </source>
</reference>
<sequence>MSFRKLAVLSLPAAVMAYNPRAVLAARQAVDNCTTTVTLPLVTSTTSLTATTFPPNASATGTGAPGTVSVTQTMSEDCGETGAITTTAPIATITSAPPGPWTTEYTTVYESICETGVETVTYTITKVCTDACHHDPTAVPPGFTTTVTVCTACGPQDVTTTLTIPCETGAPVVPTHEPQPPVVDPPVTTPPPYYTTYVTEYPHVCETGIETRTYTVTQHCEDEHKCHRPTDGPPDGFTKTVVECTACGEVPITTTCIVPIEPSVPAPTGGSHPAPPPHGGNHVPGPVPPAGNPGVAPPVGSEPNAPAPPVTGNPGVPAPISPPAGGDHGVPAPPAGQNPGAPVPPVAGNPSAPAPPAAGNPGVVPPAAGGKLPKPEGSLPAGGNPDMSGAGPHGHGDHRNGTTPATGTSPAPHTKSTSAATSKSEPTTASSPTEVPTEPATAGASGRSVEVFVGAVSIIFAVCNLLI</sequence>
<keyword evidence="4" id="KW-1185">Reference proteome</keyword>
<evidence type="ECO:0000313" key="3">
    <source>
        <dbReference type="EMBL" id="PHH49914.1"/>
    </source>
</evidence>
<feature type="signal peptide" evidence="2">
    <location>
        <begin position="1"/>
        <end position="17"/>
    </location>
</feature>
<organism evidence="3 4">
    <name type="scientific">Ceratocystis fimbriata CBS 114723</name>
    <dbReference type="NCBI Taxonomy" id="1035309"/>
    <lineage>
        <taxon>Eukaryota</taxon>
        <taxon>Fungi</taxon>
        <taxon>Dikarya</taxon>
        <taxon>Ascomycota</taxon>
        <taxon>Pezizomycotina</taxon>
        <taxon>Sordariomycetes</taxon>
        <taxon>Hypocreomycetidae</taxon>
        <taxon>Microascales</taxon>
        <taxon>Ceratocystidaceae</taxon>
        <taxon>Ceratocystis</taxon>
    </lineage>
</organism>
<dbReference type="OrthoDB" id="5101370at2759"/>
<protein>
    <submittedName>
        <fullName evidence="3">Uncharacterized protein</fullName>
    </submittedName>
</protein>
<feature type="chain" id="PRO_5012993665" evidence="2">
    <location>
        <begin position="18"/>
        <end position="467"/>
    </location>
</feature>
<evidence type="ECO:0000256" key="1">
    <source>
        <dbReference type="SAM" id="MobiDB-lite"/>
    </source>
</evidence>
<feature type="compositionally biased region" description="Low complexity" evidence="1">
    <location>
        <begin position="292"/>
        <end position="301"/>
    </location>
</feature>
<dbReference type="STRING" id="1035309.A0A2C5WWA8"/>
<feature type="compositionally biased region" description="Pro residues" evidence="1">
    <location>
        <begin position="305"/>
        <end position="322"/>
    </location>
</feature>
<dbReference type="EMBL" id="APWK03000161">
    <property type="protein sequence ID" value="PHH49914.1"/>
    <property type="molecule type" value="Genomic_DNA"/>
</dbReference>
<feature type="region of interest" description="Disordered" evidence="1">
    <location>
        <begin position="263"/>
        <end position="445"/>
    </location>
</feature>
<comment type="caution">
    <text evidence="3">The sequence shown here is derived from an EMBL/GenBank/DDBJ whole genome shotgun (WGS) entry which is preliminary data.</text>
</comment>
<gene>
    <name evidence="3" type="ORF">CFIMG_002948RA</name>
</gene>
<accession>A0A2C5WWA8</accession>